<name>A0A1H6SLF9_9FIRM</name>
<dbReference type="SUPFAM" id="SSF53335">
    <property type="entry name" value="S-adenosyl-L-methionine-dependent methyltransferases"/>
    <property type="match status" value="1"/>
</dbReference>
<dbReference type="GO" id="GO:0016423">
    <property type="term" value="F:tRNA (guanine) methyltransferase activity"/>
    <property type="evidence" value="ECO:0007669"/>
    <property type="project" value="TreeGrafter"/>
</dbReference>
<dbReference type="RefSeq" id="WP_074731682.1">
    <property type="nucleotide sequence ID" value="NZ_FNYK01000014.1"/>
</dbReference>
<protein>
    <submittedName>
        <fullName evidence="2">Putative RNA methylase family UPF0020</fullName>
    </submittedName>
</protein>
<dbReference type="CDD" id="cd02440">
    <property type="entry name" value="AdoMet_MTases"/>
    <property type="match status" value="1"/>
</dbReference>
<dbReference type="Gene3D" id="1.25.10.10">
    <property type="entry name" value="Leucine-rich Repeat Variant"/>
    <property type="match status" value="1"/>
</dbReference>
<keyword evidence="2" id="KW-0489">Methyltransferase</keyword>
<dbReference type="PANTHER" id="PTHR14911:SF13">
    <property type="entry name" value="TRNA (GUANINE(6)-N2)-METHYLTRANSFERASE THUMP3"/>
    <property type="match status" value="1"/>
</dbReference>
<proteinExistence type="predicted"/>
<feature type="domain" description="Ribosomal RNA large subunit methyltransferase K/L-like methyltransferase" evidence="1">
    <location>
        <begin position="308"/>
        <end position="457"/>
    </location>
</feature>
<dbReference type="PANTHER" id="PTHR14911">
    <property type="entry name" value="THUMP DOMAIN-CONTAINING"/>
    <property type="match status" value="1"/>
</dbReference>
<dbReference type="OrthoDB" id="9791837at2"/>
<dbReference type="Gene3D" id="3.40.50.150">
    <property type="entry name" value="Vaccinia Virus protein VP39"/>
    <property type="match status" value="1"/>
</dbReference>
<organism evidence="2 3">
    <name type="scientific">Sharpea azabuensis</name>
    <dbReference type="NCBI Taxonomy" id="322505"/>
    <lineage>
        <taxon>Bacteria</taxon>
        <taxon>Bacillati</taxon>
        <taxon>Bacillota</taxon>
        <taxon>Erysipelotrichia</taxon>
        <taxon>Erysipelotrichales</taxon>
        <taxon>Coprobacillaceae</taxon>
        <taxon>Sharpea</taxon>
    </lineage>
</organism>
<dbReference type="eggNOG" id="COG0116">
    <property type="taxonomic scope" value="Bacteria"/>
</dbReference>
<dbReference type="Proteomes" id="UP000183028">
    <property type="component" value="Unassembled WGS sequence"/>
</dbReference>
<keyword evidence="2" id="KW-0808">Transferase</keyword>
<gene>
    <name evidence="2" type="ORF">SAMN04487834_101422</name>
</gene>
<evidence type="ECO:0000313" key="2">
    <source>
        <dbReference type="EMBL" id="SEI64685.1"/>
    </source>
</evidence>
<dbReference type="STRING" id="322505.SAMN04487836_1074"/>
<dbReference type="InterPro" id="IPR000241">
    <property type="entry name" value="RlmKL-like_Mtase"/>
</dbReference>
<evidence type="ECO:0000259" key="1">
    <source>
        <dbReference type="Pfam" id="PF01170"/>
    </source>
</evidence>
<accession>A0A1H6SLF9</accession>
<dbReference type="InterPro" id="IPR016024">
    <property type="entry name" value="ARM-type_fold"/>
</dbReference>
<dbReference type="GO" id="GO:0030488">
    <property type="term" value="P:tRNA methylation"/>
    <property type="evidence" value="ECO:0007669"/>
    <property type="project" value="TreeGrafter"/>
</dbReference>
<dbReference type="EMBL" id="FNYK01000014">
    <property type="protein sequence ID" value="SEI64685.1"/>
    <property type="molecule type" value="Genomic_DNA"/>
</dbReference>
<evidence type="ECO:0000313" key="3">
    <source>
        <dbReference type="Proteomes" id="UP000183028"/>
    </source>
</evidence>
<dbReference type="InterPro" id="IPR029063">
    <property type="entry name" value="SAM-dependent_MTases_sf"/>
</dbReference>
<dbReference type="SUPFAM" id="SSF48371">
    <property type="entry name" value="ARM repeat"/>
    <property type="match status" value="1"/>
</dbReference>
<dbReference type="Pfam" id="PF01170">
    <property type="entry name" value="UPF0020"/>
    <property type="match status" value="1"/>
</dbReference>
<sequence length="487" mass="56840">MREELIHSIINNKDIRQNLIALKNDMRDDEQLVSEELYSKLKVLLHDADPKIRKNAALLLGCYGKTAVKSLLLNAYREEDKDFVKDSYLKALSKQNVKSIINDLKEIQADLLADEHTDSKHIQAQLKILNPIILSYTTHKKKMIRLLHKDVDVILTTLPYYQFTLFEYVLHLKYKPVGQGVLVRTNSVYDLLPLRNYRDMIIPIHKCANMPKDADVIIECFRQSNLLDLLDRLFDSNELFYYRLSDHLREKDPKLIQAVVKGLYDLYPDKLLNVVNNYEIEIIFKELREGYVSAYLKLSTLENPRFDYRKEVISNSMQPYVAATLLELAKPYMTDHAKVLDPFVGSGITLIERCLMRPTSFALGLDIYSKGLEAAKRNTKAANLNIHYVNKDALRFVNGEMFDEIITDMPTYAQMRNKQELEKLYDTFFKRIHRLVKPDGYAFIYTSEIGLVEKNLRVNKGYLSLIEHYDVPRGKNQFYFFIIQVRS</sequence>
<keyword evidence="3" id="KW-1185">Reference proteome</keyword>
<reference evidence="3" key="1">
    <citation type="submission" date="2016-10" db="EMBL/GenBank/DDBJ databases">
        <authorList>
            <person name="Varghese N."/>
        </authorList>
    </citation>
    <scope>NUCLEOTIDE SEQUENCE [LARGE SCALE GENOMIC DNA]</scope>
    <source>
        <strain evidence="3">DSM 20406</strain>
    </source>
</reference>
<dbReference type="InterPro" id="IPR011989">
    <property type="entry name" value="ARM-like"/>
</dbReference>
<dbReference type="AlphaFoldDB" id="A0A1H6SLF9"/>